<dbReference type="InterPro" id="IPR013328">
    <property type="entry name" value="6PGD_dom2"/>
</dbReference>
<dbReference type="NCBIfam" id="TIGR00872">
    <property type="entry name" value="gnd_rel"/>
    <property type="match status" value="1"/>
</dbReference>
<dbReference type="SUPFAM" id="SSF48179">
    <property type="entry name" value="6-phosphogluconate dehydrogenase C-terminal domain-like"/>
    <property type="match status" value="1"/>
</dbReference>
<dbReference type="GO" id="GO:0006098">
    <property type="term" value="P:pentose-phosphate shunt"/>
    <property type="evidence" value="ECO:0007669"/>
    <property type="project" value="InterPro"/>
</dbReference>
<sequence>MEIGFIGLGRMGLNMTDRLVRGGHRVVAFDRNPAAIAEASSRGAAGAASLEALVASLKPPRVLWAMIPAGAPVDDLIAALAPFVAAGDILVDGGNSNYRDSRRRHDALAPRGVTFVDAGVSGGIWGLENGFCMMVGGPPEAIARLAPALDTLAPPEGWLATGAPGSGHFAKMIHNGIEYGLMQSYAEGFEILQSGEYSYDLARLAHLWNRGSVVRSWLLELAELAFEKDPGLERIRGWVEDSGEGRWTVQEAMDRSVPAPVITLALLTRFASRQSDSFRDRMLAALRNEFGGHAVKER</sequence>
<evidence type="ECO:0000313" key="6">
    <source>
        <dbReference type="Proteomes" id="UP000807850"/>
    </source>
</evidence>
<dbReference type="Pfam" id="PF00393">
    <property type="entry name" value="6PGD"/>
    <property type="match status" value="1"/>
</dbReference>
<dbReference type="InterPro" id="IPR004849">
    <property type="entry name" value="6DGDH_YqeC"/>
</dbReference>
<evidence type="ECO:0000256" key="3">
    <source>
        <dbReference type="ARBA" id="ARBA00023064"/>
    </source>
</evidence>
<feature type="domain" description="6-phosphogluconate dehydrogenase C-terminal" evidence="4">
    <location>
        <begin position="167"/>
        <end position="294"/>
    </location>
</feature>
<dbReference type="InterPro" id="IPR036291">
    <property type="entry name" value="NAD(P)-bd_dom_sf"/>
</dbReference>
<dbReference type="SUPFAM" id="SSF51735">
    <property type="entry name" value="NAD(P)-binding Rossmann-fold domains"/>
    <property type="match status" value="1"/>
</dbReference>
<dbReference type="Gene3D" id="1.10.1040.10">
    <property type="entry name" value="N-(1-d-carboxylethyl)-l-norvaline Dehydrogenase, domain 2"/>
    <property type="match status" value="1"/>
</dbReference>
<gene>
    <name evidence="5" type="primary">gnd</name>
    <name evidence="5" type="ORF">HY076_01230</name>
</gene>
<evidence type="ECO:0000259" key="4">
    <source>
        <dbReference type="SMART" id="SM01350"/>
    </source>
</evidence>
<dbReference type="Pfam" id="PF03446">
    <property type="entry name" value="NAD_binding_2"/>
    <property type="match status" value="1"/>
</dbReference>
<dbReference type="InterPro" id="IPR006184">
    <property type="entry name" value="6PGdom_BS"/>
</dbReference>
<evidence type="ECO:0000256" key="1">
    <source>
        <dbReference type="ARBA" id="ARBA00008419"/>
    </source>
</evidence>
<dbReference type="SMART" id="SM01350">
    <property type="entry name" value="6PGD"/>
    <property type="match status" value="1"/>
</dbReference>
<dbReference type="AlphaFoldDB" id="A0A9D6QJ65"/>
<dbReference type="InterPro" id="IPR006115">
    <property type="entry name" value="6PGDH_NADP-bd"/>
</dbReference>
<dbReference type="NCBIfam" id="NF007161">
    <property type="entry name" value="PRK09599.1"/>
    <property type="match status" value="1"/>
</dbReference>
<protein>
    <submittedName>
        <fullName evidence="5">Decarboxylating 6-phosphogluconate dehydrogenase</fullName>
    </submittedName>
</protein>
<organism evidence="5 6">
    <name type="scientific">Eiseniibacteriota bacterium</name>
    <dbReference type="NCBI Taxonomy" id="2212470"/>
    <lineage>
        <taxon>Bacteria</taxon>
        <taxon>Candidatus Eiseniibacteriota</taxon>
    </lineage>
</organism>
<dbReference type="InterPro" id="IPR006114">
    <property type="entry name" value="6PGDH_C"/>
</dbReference>
<dbReference type="GO" id="GO:0004616">
    <property type="term" value="F:phosphogluconate dehydrogenase (decarboxylating) activity"/>
    <property type="evidence" value="ECO:0007669"/>
    <property type="project" value="InterPro"/>
</dbReference>
<accession>A0A9D6QJ65</accession>
<reference evidence="5" key="1">
    <citation type="submission" date="2020-07" db="EMBL/GenBank/DDBJ databases">
        <title>Huge and variable diversity of episymbiotic CPR bacteria and DPANN archaea in groundwater ecosystems.</title>
        <authorList>
            <person name="He C.Y."/>
            <person name="Keren R."/>
            <person name="Whittaker M."/>
            <person name="Farag I.F."/>
            <person name="Doudna J."/>
            <person name="Cate J.H.D."/>
            <person name="Banfield J.F."/>
        </authorList>
    </citation>
    <scope>NUCLEOTIDE SEQUENCE</scope>
    <source>
        <strain evidence="5">NC_groundwater_928_Pr1_S-0.2um_72_17</strain>
    </source>
</reference>
<comment type="similarity">
    <text evidence="1">Belongs to the 6-phosphogluconate dehydrogenase family.</text>
</comment>
<dbReference type="InterPro" id="IPR008927">
    <property type="entry name" value="6-PGluconate_DH-like_C_sf"/>
</dbReference>
<evidence type="ECO:0000313" key="5">
    <source>
        <dbReference type="EMBL" id="MBI3538881.1"/>
    </source>
</evidence>
<comment type="caution">
    <text evidence="5">The sequence shown here is derived from an EMBL/GenBank/DDBJ whole genome shotgun (WGS) entry which is preliminary data.</text>
</comment>
<keyword evidence="3" id="KW-0311">Gluconate utilization</keyword>
<dbReference type="GO" id="GO:0019521">
    <property type="term" value="P:D-gluconate metabolic process"/>
    <property type="evidence" value="ECO:0007669"/>
    <property type="project" value="UniProtKB-KW"/>
</dbReference>
<name>A0A9D6QJ65_UNCEI</name>
<dbReference type="InterPro" id="IPR006183">
    <property type="entry name" value="Pgluconate_DH"/>
</dbReference>
<proteinExistence type="inferred from homology"/>
<dbReference type="PROSITE" id="PS00461">
    <property type="entry name" value="6PGD"/>
    <property type="match status" value="1"/>
</dbReference>
<dbReference type="PANTHER" id="PTHR11811">
    <property type="entry name" value="6-PHOSPHOGLUCONATE DEHYDROGENASE"/>
    <property type="match status" value="1"/>
</dbReference>
<dbReference type="Proteomes" id="UP000807850">
    <property type="component" value="Unassembled WGS sequence"/>
</dbReference>
<dbReference type="PRINTS" id="PR00076">
    <property type="entry name" value="6PGDHDRGNASE"/>
</dbReference>
<dbReference type="Gene3D" id="3.40.50.720">
    <property type="entry name" value="NAD(P)-binding Rossmann-like Domain"/>
    <property type="match status" value="1"/>
</dbReference>
<evidence type="ECO:0000256" key="2">
    <source>
        <dbReference type="ARBA" id="ARBA00023002"/>
    </source>
</evidence>
<dbReference type="GO" id="GO:0050661">
    <property type="term" value="F:NADP binding"/>
    <property type="evidence" value="ECO:0007669"/>
    <property type="project" value="InterPro"/>
</dbReference>
<dbReference type="EMBL" id="JACQAY010000042">
    <property type="protein sequence ID" value="MBI3538881.1"/>
    <property type="molecule type" value="Genomic_DNA"/>
</dbReference>
<keyword evidence="2" id="KW-0560">Oxidoreductase</keyword>